<dbReference type="Gene3D" id="3.20.20.80">
    <property type="entry name" value="Glycosidases"/>
    <property type="match status" value="1"/>
</dbReference>
<dbReference type="SUPFAM" id="SSF51445">
    <property type="entry name" value="(Trans)glycosidases"/>
    <property type="match status" value="1"/>
</dbReference>
<dbReference type="AlphaFoldDB" id="A0A1F5RD00"/>
<evidence type="ECO:0000259" key="1">
    <source>
        <dbReference type="SMART" id="SM00642"/>
    </source>
</evidence>
<accession>A0A1F5RD00</accession>
<dbReference type="InterPro" id="IPR006047">
    <property type="entry name" value="GH13_cat_dom"/>
</dbReference>
<reference evidence="2 3" key="1">
    <citation type="journal article" date="2016" name="Nat. Commun.">
        <title>Thousands of microbial genomes shed light on interconnected biogeochemical processes in an aquifer system.</title>
        <authorList>
            <person name="Anantharaman K."/>
            <person name="Brown C.T."/>
            <person name="Hug L.A."/>
            <person name="Sharon I."/>
            <person name="Castelle C.J."/>
            <person name="Probst A.J."/>
            <person name="Thomas B.C."/>
            <person name="Singh A."/>
            <person name="Wilkins M.J."/>
            <person name="Karaoz U."/>
            <person name="Brodie E.L."/>
            <person name="Williams K.H."/>
            <person name="Hubbard S.S."/>
            <person name="Banfield J.F."/>
        </authorList>
    </citation>
    <scope>NUCLEOTIDE SEQUENCE [LARGE SCALE GENOMIC DNA]</scope>
</reference>
<dbReference type="PANTHER" id="PTHR47786:SF2">
    <property type="entry name" value="GLYCOSYL HYDROLASE FAMILY 13 CATALYTIC DOMAIN-CONTAINING PROTEIN"/>
    <property type="match status" value="1"/>
</dbReference>
<dbReference type="SMART" id="SM00642">
    <property type="entry name" value="Aamy"/>
    <property type="match status" value="1"/>
</dbReference>
<dbReference type="InterPro" id="IPR017853">
    <property type="entry name" value="GH"/>
</dbReference>
<organism evidence="2 3">
    <name type="scientific">Candidatus Edwardsbacteria bacterium GWF2_54_11</name>
    <dbReference type="NCBI Taxonomy" id="1817851"/>
    <lineage>
        <taxon>Bacteria</taxon>
        <taxon>Candidatus Edwardsiibacteriota</taxon>
    </lineage>
</organism>
<evidence type="ECO:0000313" key="3">
    <source>
        <dbReference type="Proteomes" id="UP000177230"/>
    </source>
</evidence>
<dbReference type="GO" id="GO:0005975">
    <property type="term" value="P:carbohydrate metabolic process"/>
    <property type="evidence" value="ECO:0007669"/>
    <property type="project" value="InterPro"/>
</dbReference>
<dbReference type="PANTHER" id="PTHR47786">
    <property type="entry name" value="ALPHA-1,4-GLUCAN:MALTOSE-1-PHOSPHATE MALTOSYLTRANSFERASE"/>
    <property type="match status" value="1"/>
</dbReference>
<comment type="caution">
    <text evidence="2">The sequence shown here is derived from an EMBL/GenBank/DDBJ whole genome shotgun (WGS) entry which is preliminary data.</text>
</comment>
<dbReference type="Proteomes" id="UP000177230">
    <property type="component" value="Unassembled WGS sequence"/>
</dbReference>
<gene>
    <name evidence="2" type="ORF">A2024_02660</name>
</gene>
<evidence type="ECO:0000313" key="2">
    <source>
        <dbReference type="EMBL" id="OGF11911.1"/>
    </source>
</evidence>
<sequence length="1153" mass="132054">MIAKDLPIFEFHISRRCRKRYGFEEAIYGLHGNVILDDFPAIQRLADRMNLVRDAANNPHLAVKAAEINIIALIEEILHLVTAGYRRQFNPKIFESALKNLSAVLDPAQTEKCLENFTASFPPLKVMDNQLTSAEYLRGSSDGYPHRAVALEELLFLFLANDNPAYRHYSELFDDAPLRQSTRYLDGISGLRDYFKTQPKFGPHDLDLFELLKAPAQASPYSLAGQLEYIKKYWGKILPAEIFEKISARIIRALDVLKEAERFRGFAPGMEPLPDYKRMFAGPDGSPDYEPEKYSPDLDWMPNLVMMAKNTYVWLDQLSKKYRSDIRHLDQVPDQELQLLSESGFTGLWLIGVWERSPASQRIKQICGNPEAVSSAYSLYDYRISEDLGGDGAYYNLKDRAMRHGIRMAVDMVPNHTGIFSKWMVEHPEWFVQLETSPYPAYSFNGPDLSGHPDIGIYIEDGYYSKRDAAVVFKRVDRRSGRVRYIYHGNDGTHMPWNDTAQLNFLLPDLREAVIGEILRVARYSSVIRFDAAMTLAKKHYQRLWFPQPGSGGDIPSRSWQGMSKEEFDRAFPAEFWREVVERVAKEAPDTLLLAEAFWLMEGYFVRTLGMHRVYNSAFMNMLKREENANYGTVIRNLLEFDPQILKRFVNFMNNPDEEPAAAQFGKGDKYFGVCAMMSTLPGLPMFGHGQIEGYAEKYGMEYRRAYWDESPDRDLMDRHRRQIFPLLKKRYLFSQVDNFVLYDVASSGGHAQHDVFAYSNSSGGEQALVIYNNRYQRSEGWVNWSVPYKRSDAPDLARTKLAEKFGLAGDGWMVFRDLLSGLEYIRPARQVWDSGLYVQLNGFECHVFTNFYHQNDPDGEYARLAASLKGQGMPSIERALWEQRMEGLLESFEALLLPLRSPAGLAQALENGPAKLDLVRRTGESLQKLIPEASRIFGLPAASLPARENLIPDIFERFRCSTLASKTGGRRLSALLAATGKGGFDMLDWSVFYAFLVFQHINRMIPQPQARELLWNRLENALENGCLPGGKAYNIRLLVEVLSDGDWSWPIILEEKAALRRFLERPKVFQYLGCNWHQNVFWFNKENFLYLVFCLAMAGLIFAPDGTKNIGSRRTLVLTYRTALKIIKLARSSGYDYHRLIELLEGGTEDAP</sequence>
<proteinExistence type="predicted"/>
<protein>
    <recommendedName>
        <fullName evidence="1">Glycosyl hydrolase family 13 catalytic domain-containing protein</fullName>
    </recommendedName>
</protein>
<feature type="domain" description="Glycosyl hydrolase family 13 catalytic" evidence="1">
    <location>
        <begin position="310"/>
        <end position="731"/>
    </location>
</feature>
<dbReference type="EMBL" id="MFFM01000034">
    <property type="protein sequence ID" value="OGF11911.1"/>
    <property type="molecule type" value="Genomic_DNA"/>
</dbReference>
<name>A0A1F5RD00_9BACT</name>